<keyword evidence="2" id="KW-1185">Reference proteome</keyword>
<sequence>MTVLVCQDCEQTIDYMPDEKVRVLYGKCSFCQEAAAQQSDR</sequence>
<organism evidence="1 2">
    <name type="scientific">Effusibacillus consociatus</name>
    <dbReference type="NCBI Taxonomy" id="1117041"/>
    <lineage>
        <taxon>Bacteria</taxon>
        <taxon>Bacillati</taxon>
        <taxon>Bacillota</taxon>
        <taxon>Bacilli</taxon>
        <taxon>Bacillales</taxon>
        <taxon>Alicyclobacillaceae</taxon>
        <taxon>Effusibacillus</taxon>
    </lineage>
</organism>
<gene>
    <name evidence="1" type="ORF">ACFO8Q_05060</name>
</gene>
<dbReference type="RefSeq" id="WP_380024637.1">
    <property type="nucleotide sequence ID" value="NZ_JBHSHC010000029.1"/>
</dbReference>
<protein>
    <submittedName>
        <fullName evidence="1">GapA-binding peptide SR1P</fullName>
    </submittedName>
</protein>
<reference evidence="2" key="1">
    <citation type="journal article" date="2019" name="Int. J. Syst. Evol. Microbiol.">
        <title>The Global Catalogue of Microorganisms (GCM) 10K type strain sequencing project: providing services to taxonomists for standard genome sequencing and annotation.</title>
        <authorList>
            <consortium name="The Broad Institute Genomics Platform"/>
            <consortium name="The Broad Institute Genome Sequencing Center for Infectious Disease"/>
            <person name="Wu L."/>
            <person name="Ma J."/>
        </authorList>
    </citation>
    <scope>NUCLEOTIDE SEQUENCE [LARGE SCALE GENOMIC DNA]</scope>
    <source>
        <strain evidence="2">WYCCWR 12678</strain>
    </source>
</reference>
<name>A0ABV9Q0J6_9BACL</name>
<evidence type="ECO:0000313" key="2">
    <source>
        <dbReference type="Proteomes" id="UP001596002"/>
    </source>
</evidence>
<dbReference type="EMBL" id="JBHSHC010000029">
    <property type="protein sequence ID" value="MFC4766742.1"/>
    <property type="molecule type" value="Genomic_DNA"/>
</dbReference>
<dbReference type="InterPro" id="IPR025236">
    <property type="entry name" value="SR1P"/>
</dbReference>
<dbReference type="Proteomes" id="UP001596002">
    <property type="component" value="Unassembled WGS sequence"/>
</dbReference>
<comment type="caution">
    <text evidence="1">The sequence shown here is derived from an EMBL/GenBank/DDBJ whole genome shotgun (WGS) entry which is preliminary data.</text>
</comment>
<proteinExistence type="predicted"/>
<evidence type="ECO:0000313" key="1">
    <source>
        <dbReference type="EMBL" id="MFC4766742.1"/>
    </source>
</evidence>
<dbReference type="Pfam" id="PF13790">
    <property type="entry name" value="SR1P"/>
    <property type="match status" value="1"/>
</dbReference>
<accession>A0ABV9Q0J6</accession>